<keyword evidence="2" id="KW-1185">Reference proteome</keyword>
<dbReference type="Proteomes" id="UP001165297">
    <property type="component" value="Unassembled WGS sequence"/>
</dbReference>
<evidence type="ECO:0000313" key="2">
    <source>
        <dbReference type="Proteomes" id="UP001165297"/>
    </source>
</evidence>
<evidence type="ECO:0000313" key="1">
    <source>
        <dbReference type="EMBL" id="MCB2377666.1"/>
    </source>
</evidence>
<accession>A0ABS8AB75</accession>
<comment type="caution">
    <text evidence="1">The sequence shown here is derived from an EMBL/GenBank/DDBJ whole genome shotgun (WGS) entry which is preliminary data.</text>
</comment>
<name>A0ABS8AB75_9BACT</name>
<sequence>MLAPVDQSVLDLQYRPDLNILTARWLQVASLPELQAAHQALQASGRDYGTYR</sequence>
<protein>
    <submittedName>
        <fullName evidence="1">Uncharacterized protein</fullName>
    </submittedName>
</protein>
<dbReference type="RefSeq" id="WP_226184851.1">
    <property type="nucleotide sequence ID" value="NZ_JAJADQ010000004.1"/>
</dbReference>
<organism evidence="1 2">
    <name type="scientific">Hymenobacter nitidus</name>
    <dbReference type="NCBI Taxonomy" id="2880929"/>
    <lineage>
        <taxon>Bacteria</taxon>
        <taxon>Pseudomonadati</taxon>
        <taxon>Bacteroidota</taxon>
        <taxon>Cytophagia</taxon>
        <taxon>Cytophagales</taxon>
        <taxon>Hymenobacteraceae</taxon>
        <taxon>Hymenobacter</taxon>
    </lineage>
</organism>
<gene>
    <name evidence="1" type="ORF">LGH70_08745</name>
</gene>
<dbReference type="EMBL" id="JAJADQ010000004">
    <property type="protein sequence ID" value="MCB2377666.1"/>
    <property type="molecule type" value="Genomic_DNA"/>
</dbReference>
<proteinExistence type="predicted"/>
<reference evidence="1" key="1">
    <citation type="submission" date="2021-10" db="EMBL/GenBank/DDBJ databases">
        <authorList>
            <person name="Dean J.D."/>
            <person name="Kim M.K."/>
            <person name="Newey C.N."/>
            <person name="Stoker T.S."/>
            <person name="Thompson D.W."/>
            <person name="Grose J.H."/>
        </authorList>
    </citation>
    <scope>NUCLEOTIDE SEQUENCE</scope>
    <source>
        <strain evidence="1">BT635</strain>
    </source>
</reference>